<dbReference type="PROSITE" id="PS00678">
    <property type="entry name" value="WD_REPEATS_1"/>
    <property type="match status" value="2"/>
</dbReference>
<dbReference type="OrthoDB" id="434800at2"/>
<dbReference type="PRINTS" id="PR00320">
    <property type="entry name" value="GPROTEINBRPT"/>
</dbReference>
<feature type="repeat" description="WD" evidence="3">
    <location>
        <begin position="604"/>
        <end position="635"/>
    </location>
</feature>
<feature type="repeat" description="WD" evidence="3">
    <location>
        <begin position="727"/>
        <end position="761"/>
    </location>
</feature>
<protein>
    <submittedName>
        <fullName evidence="5">WD-repeat protein</fullName>
    </submittedName>
</protein>
<dbReference type="PROSITE" id="PS50294">
    <property type="entry name" value="WD_REPEATS_REGION"/>
    <property type="match status" value="11"/>
</dbReference>
<feature type="repeat" description="WD" evidence="3">
    <location>
        <begin position="645"/>
        <end position="686"/>
    </location>
</feature>
<dbReference type="SUPFAM" id="SSF50978">
    <property type="entry name" value="WD40 repeat-like"/>
    <property type="match status" value="2"/>
</dbReference>
<accession>B0C094</accession>
<dbReference type="Pfam" id="PF00400">
    <property type="entry name" value="WD40"/>
    <property type="match status" value="12"/>
</dbReference>
<evidence type="ECO:0000256" key="4">
    <source>
        <dbReference type="SAM" id="Coils"/>
    </source>
</evidence>
<evidence type="ECO:0000313" key="6">
    <source>
        <dbReference type="Proteomes" id="UP000000268"/>
    </source>
</evidence>
<name>B0C094_ACAM1</name>
<keyword evidence="4" id="KW-0175">Coiled coil</keyword>
<dbReference type="Gene3D" id="3.40.50.300">
    <property type="entry name" value="P-loop containing nucleotide triphosphate hydrolases"/>
    <property type="match status" value="1"/>
</dbReference>
<evidence type="ECO:0000256" key="2">
    <source>
        <dbReference type="ARBA" id="ARBA00022737"/>
    </source>
</evidence>
<proteinExistence type="predicted"/>
<keyword evidence="6" id="KW-1185">Reference proteome</keyword>
<reference evidence="5 6" key="1">
    <citation type="journal article" date="2008" name="Proc. Natl. Acad. Sci. U.S.A.">
        <title>Niche adaptation and genome expansion in the chlorophyll d-producing cyanobacterium Acaryochloris marina.</title>
        <authorList>
            <person name="Swingley W.D."/>
            <person name="Chen M."/>
            <person name="Cheung P.C."/>
            <person name="Conrad A.L."/>
            <person name="Dejesa L.C."/>
            <person name="Hao J."/>
            <person name="Honchak B.M."/>
            <person name="Karbach L.E."/>
            <person name="Kurdoglu A."/>
            <person name="Lahiri S."/>
            <person name="Mastrian S.D."/>
            <person name="Miyashita H."/>
            <person name="Page L."/>
            <person name="Ramakrishna P."/>
            <person name="Satoh S."/>
            <person name="Sattley W.M."/>
            <person name="Shimada Y."/>
            <person name="Taylor H.L."/>
            <person name="Tomo T."/>
            <person name="Tsuchiya T."/>
            <person name="Wang Z.T."/>
            <person name="Raymond J."/>
            <person name="Mimuro M."/>
            <person name="Blankenship R.E."/>
            <person name="Touchman J.W."/>
        </authorList>
    </citation>
    <scope>NUCLEOTIDE SEQUENCE [LARGE SCALE GENOMIC DNA]</scope>
    <source>
        <strain evidence="6">MBIC 11017</strain>
    </source>
</reference>
<dbReference type="KEGG" id="amr:AM1_4612"/>
<dbReference type="PANTHER" id="PTHR19879:SF9">
    <property type="entry name" value="TRANSCRIPTION INITIATION FACTOR TFIID SUBUNIT 5"/>
    <property type="match status" value="1"/>
</dbReference>
<dbReference type="InterPro" id="IPR001680">
    <property type="entry name" value="WD40_rpt"/>
</dbReference>
<dbReference type="InterPro" id="IPR020472">
    <property type="entry name" value="WD40_PAC1"/>
</dbReference>
<dbReference type="STRING" id="329726.AM1_4612"/>
<dbReference type="PROSITE" id="PS50082">
    <property type="entry name" value="WD_REPEATS_2"/>
    <property type="match status" value="12"/>
</dbReference>
<gene>
    <name evidence="5" type="ordered locus">AM1_4612</name>
</gene>
<feature type="coiled-coil region" evidence="4">
    <location>
        <begin position="428"/>
        <end position="462"/>
    </location>
</feature>
<dbReference type="AlphaFoldDB" id="B0C094"/>
<dbReference type="InterPro" id="IPR027417">
    <property type="entry name" value="P-loop_NTPase"/>
</dbReference>
<dbReference type="RefSeq" id="WP_012164889.1">
    <property type="nucleotide sequence ID" value="NC_009925.1"/>
</dbReference>
<feature type="repeat" description="WD" evidence="3">
    <location>
        <begin position="563"/>
        <end position="604"/>
    </location>
</feature>
<feature type="repeat" description="WD" evidence="3">
    <location>
        <begin position="974"/>
        <end position="1007"/>
    </location>
</feature>
<dbReference type="PANTHER" id="PTHR19879">
    <property type="entry name" value="TRANSCRIPTION INITIATION FACTOR TFIID"/>
    <property type="match status" value="1"/>
</dbReference>
<dbReference type="EMBL" id="CP000828">
    <property type="protein sequence ID" value="ABW29586.1"/>
    <property type="molecule type" value="Genomic_DNA"/>
</dbReference>
<dbReference type="Gene3D" id="2.130.10.10">
    <property type="entry name" value="YVTN repeat-like/Quinoprotein amine dehydrogenase"/>
    <property type="match status" value="3"/>
</dbReference>
<keyword evidence="2" id="KW-0677">Repeat</keyword>
<dbReference type="InterPro" id="IPR036322">
    <property type="entry name" value="WD40_repeat_dom_sf"/>
</dbReference>
<evidence type="ECO:0000256" key="1">
    <source>
        <dbReference type="ARBA" id="ARBA00022574"/>
    </source>
</evidence>
<dbReference type="eggNOG" id="COG2319">
    <property type="taxonomic scope" value="Bacteria"/>
</dbReference>
<feature type="repeat" description="WD" evidence="3">
    <location>
        <begin position="686"/>
        <end position="717"/>
    </location>
</feature>
<dbReference type="SMART" id="SM00320">
    <property type="entry name" value="WD40"/>
    <property type="match status" value="13"/>
</dbReference>
<feature type="repeat" description="WD" evidence="3">
    <location>
        <begin position="933"/>
        <end position="974"/>
    </location>
</feature>
<feature type="repeat" description="WD" evidence="3">
    <location>
        <begin position="1097"/>
        <end position="1138"/>
    </location>
</feature>
<evidence type="ECO:0000256" key="3">
    <source>
        <dbReference type="PROSITE-ProRule" id="PRU00221"/>
    </source>
</evidence>
<dbReference type="InterPro" id="IPR019775">
    <property type="entry name" value="WD40_repeat_CS"/>
</dbReference>
<feature type="repeat" description="WD" evidence="3">
    <location>
        <begin position="1056"/>
        <end position="1090"/>
    </location>
</feature>
<sequence>MNSTAYKVGGSLGYDHPSYVTRQADHDLLAALNQGDFCYVFNSRQMGKSSLKVRAMHHLADQHHSCVSMDMTLPGSQVQEQQWYASLMVQLWQGLALTDQLNLKQWLQAQDYLSPVQQLKHFIDEVLYQHVPDRKIFIFIDEIDKILSLPFSVDDFFALIRWFYNQRAENASYNRLTFALFGVATPSDLIQDKTQTLFNIGHAIELAGFTPEEARPLQGGLQPYVSNTEAALQAIVAWTGGQPFLSQKLCQLVIQQQTNIPAGQEEASIAALVRSHIIDHWSTQDEPVHLRTIRDRLQHHPARTGQLLGLYRQILDQDSVIADGSTAHSELQLSGLVVNRQGQLTVYNRIYRHIFTPAWIEQELAALRPYAEMMQAWERSDRQDTSRLLRGQALQDALDWSQEQQLSNQDYQFLAASQALDKQIAIDNERKARDLERLSTQLDAEKQAKQTLAAAYADAKRKLRLGTGILTLSLIGAISTSIWVNHALQQQQIAQTQSIEWAGKSALQQFDFDQVSALLTALEAGQNLRPLVSQHQSLQNYPTTTPLIALQEILQHIWERNRLEGHAATVNSISFSPDGQSMATASRDGTARLWNLQGQTQTILTGHQGDVYNIAFSPDGQRLATASQDRTIRLWTRSGQTVRILQGHQGDIYDLSWSGDGNYIASASKDGTAIVFDRQGNQRVRFQQHQDSIYAISISPDSQKIATTSRDGTLRIWTPTGKQLLVLKGHQGAIYDVSFSPDGQQLVTAGADQTVRLWSIQGNPIKIFRGHQGAVYDVSFSATGQWLASASGDKTIRLWDQSGQALQVLRGHQGAVYSAQFSPQGNLLATTSNDEDSAHIWQVRSAWLAQQQRQLQGRISSLSFSIDSPDLITAWEKGSLSIGNPTQSTFKRLNSQVKAVTSLSFQAHQQLLVAATKQGTVHLYKKDQSLQTFPAHKDTIYNIQLNPQKNLIATASRDETVKLWNYKGEQQALLKGHTGAVYTVRFSPDGQLLMTTSEDGTARLWTLTGNLIAQLPDHQGAVYDGRFSPDGQTLATASEDGQIRLWTRQGQQISAFRNYPSSVYRLRFSPNGQRIATGSTDGNIQLWDLQGNLQMEFDGHATVIQDLSFDLQGQQLTSVANDGSIQTWQLSETPQAHLDALLQRGCDWLADYLDRHPQEQLSVCQEP</sequence>
<dbReference type="CDD" id="cd00200">
    <property type="entry name" value="WD40"/>
    <property type="match status" value="2"/>
</dbReference>
<dbReference type="Pfam" id="PF14516">
    <property type="entry name" value="AAA_35"/>
    <property type="match status" value="1"/>
</dbReference>
<feature type="repeat" description="WD" evidence="3">
    <location>
        <begin position="809"/>
        <end position="834"/>
    </location>
</feature>
<keyword evidence="1 3" id="KW-0853">WD repeat</keyword>
<dbReference type="HOGENOM" id="CLU_003454_0_0_3"/>
<evidence type="ECO:0000313" key="5">
    <source>
        <dbReference type="EMBL" id="ABW29586.1"/>
    </source>
</evidence>
<feature type="repeat" description="WD" evidence="3">
    <location>
        <begin position="1015"/>
        <end position="1046"/>
    </location>
</feature>
<dbReference type="Proteomes" id="UP000000268">
    <property type="component" value="Chromosome"/>
</dbReference>
<dbReference type="SUPFAM" id="SSF52540">
    <property type="entry name" value="P-loop containing nucleoside triphosphate hydrolases"/>
    <property type="match status" value="1"/>
</dbReference>
<organism evidence="5 6">
    <name type="scientific">Acaryochloris marina (strain MBIC 11017)</name>
    <dbReference type="NCBI Taxonomy" id="329726"/>
    <lineage>
        <taxon>Bacteria</taxon>
        <taxon>Bacillati</taxon>
        <taxon>Cyanobacteriota</taxon>
        <taxon>Cyanophyceae</taxon>
        <taxon>Acaryochloridales</taxon>
        <taxon>Acaryochloridaceae</taxon>
        <taxon>Acaryochloris</taxon>
    </lineage>
</organism>
<dbReference type="InterPro" id="IPR015943">
    <property type="entry name" value="WD40/YVTN_repeat-like_dom_sf"/>
</dbReference>
<feature type="repeat" description="WD" evidence="3">
    <location>
        <begin position="768"/>
        <end position="800"/>
    </location>
</feature>